<gene>
    <name evidence="2" type="ORF">WOLCODRAFT_164063</name>
</gene>
<dbReference type="EMBL" id="KB468135">
    <property type="protein sequence ID" value="PCH42862.1"/>
    <property type="molecule type" value="Genomic_DNA"/>
</dbReference>
<organism evidence="2 3">
    <name type="scientific">Wolfiporia cocos (strain MD-104)</name>
    <name type="common">Brown rot fungus</name>
    <dbReference type="NCBI Taxonomy" id="742152"/>
    <lineage>
        <taxon>Eukaryota</taxon>
        <taxon>Fungi</taxon>
        <taxon>Dikarya</taxon>
        <taxon>Basidiomycota</taxon>
        <taxon>Agaricomycotina</taxon>
        <taxon>Agaricomycetes</taxon>
        <taxon>Polyporales</taxon>
        <taxon>Phaeolaceae</taxon>
        <taxon>Wolfiporia</taxon>
    </lineage>
</organism>
<dbReference type="AlphaFoldDB" id="A0A2H3JKZ0"/>
<feature type="compositionally biased region" description="Basic residues" evidence="1">
    <location>
        <begin position="1"/>
        <end position="26"/>
    </location>
</feature>
<feature type="region of interest" description="Disordered" evidence="1">
    <location>
        <begin position="1"/>
        <end position="131"/>
    </location>
</feature>
<name>A0A2H3JKZ0_WOLCO</name>
<proteinExistence type="predicted"/>
<keyword evidence="3" id="KW-1185">Reference proteome</keyword>
<evidence type="ECO:0000256" key="1">
    <source>
        <dbReference type="SAM" id="MobiDB-lite"/>
    </source>
</evidence>
<protein>
    <submittedName>
        <fullName evidence="2">Uncharacterized protein</fullName>
    </submittedName>
</protein>
<sequence>MEQRDRRRPRVGKSRIVRMSGRLRARREREAEAGNRSCTVQRPHGHGGLDDRQPPNYIQYSPQTQRAPVQAATSRVATRAGREALRTHVPRAPSDRAKTKTKSDRRQSSNTPPQSLAVRPDSRGKTSGGLLRPRVCAHADRARRGLALDGGRLAEAGEGDAVQTASLVRATASLVRATASLVRATASLVRATGRPWWLRAPVAA</sequence>
<accession>A0A2H3JKZ0</accession>
<dbReference type="Proteomes" id="UP000218811">
    <property type="component" value="Unassembled WGS sequence"/>
</dbReference>
<evidence type="ECO:0000313" key="2">
    <source>
        <dbReference type="EMBL" id="PCH42862.1"/>
    </source>
</evidence>
<reference evidence="2 3" key="1">
    <citation type="journal article" date="2012" name="Science">
        <title>The Paleozoic origin of enzymatic lignin decomposition reconstructed from 31 fungal genomes.</title>
        <authorList>
            <person name="Floudas D."/>
            <person name="Binder M."/>
            <person name="Riley R."/>
            <person name="Barry K."/>
            <person name="Blanchette R.A."/>
            <person name="Henrissat B."/>
            <person name="Martinez A.T."/>
            <person name="Otillar R."/>
            <person name="Spatafora J.W."/>
            <person name="Yadav J.S."/>
            <person name="Aerts A."/>
            <person name="Benoit I."/>
            <person name="Boyd A."/>
            <person name="Carlson A."/>
            <person name="Copeland A."/>
            <person name="Coutinho P.M."/>
            <person name="de Vries R.P."/>
            <person name="Ferreira P."/>
            <person name="Findley K."/>
            <person name="Foster B."/>
            <person name="Gaskell J."/>
            <person name="Glotzer D."/>
            <person name="Gorecki P."/>
            <person name="Heitman J."/>
            <person name="Hesse C."/>
            <person name="Hori C."/>
            <person name="Igarashi K."/>
            <person name="Jurgens J.A."/>
            <person name="Kallen N."/>
            <person name="Kersten P."/>
            <person name="Kohler A."/>
            <person name="Kuees U."/>
            <person name="Kumar T.K.A."/>
            <person name="Kuo A."/>
            <person name="LaButti K."/>
            <person name="Larrondo L.F."/>
            <person name="Lindquist E."/>
            <person name="Ling A."/>
            <person name="Lombard V."/>
            <person name="Lucas S."/>
            <person name="Lundell T."/>
            <person name="Martin R."/>
            <person name="McLaughlin D.J."/>
            <person name="Morgenstern I."/>
            <person name="Morin E."/>
            <person name="Murat C."/>
            <person name="Nagy L.G."/>
            <person name="Nolan M."/>
            <person name="Ohm R.A."/>
            <person name="Patyshakuliyeva A."/>
            <person name="Rokas A."/>
            <person name="Ruiz-Duenas F.J."/>
            <person name="Sabat G."/>
            <person name="Salamov A."/>
            <person name="Samejima M."/>
            <person name="Schmutz J."/>
            <person name="Slot J.C."/>
            <person name="St John F."/>
            <person name="Stenlid J."/>
            <person name="Sun H."/>
            <person name="Sun S."/>
            <person name="Syed K."/>
            <person name="Tsang A."/>
            <person name="Wiebenga A."/>
            <person name="Young D."/>
            <person name="Pisabarro A."/>
            <person name="Eastwood D.C."/>
            <person name="Martin F."/>
            <person name="Cullen D."/>
            <person name="Grigoriev I.V."/>
            <person name="Hibbett D.S."/>
        </authorList>
    </citation>
    <scope>NUCLEOTIDE SEQUENCE [LARGE SCALE GENOMIC DNA]</scope>
    <source>
        <strain evidence="2 3">MD-104</strain>
    </source>
</reference>
<feature type="compositionally biased region" description="Polar residues" evidence="1">
    <location>
        <begin position="56"/>
        <end position="76"/>
    </location>
</feature>
<evidence type="ECO:0000313" key="3">
    <source>
        <dbReference type="Proteomes" id="UP000218811"/>
    </source>
</evidence>
<feature type="compositionally biased region" description="Basic and acidic residues" evidence="1">
    <location>
        <begin position="93"/>
        <end position="107"/>
    </location>
</feature>